<dbReference type="InterPro" id="IPR027417">
    <property type="entry name" value="P-loop_NTPase"/>
</dbReference>
<dbReference type="GO" id="GO:0004385">
    <property type="term" value="F:GMP kinase activity"/>
    <property type="evidence" value="ECO:0007669"/>
    <property type="project" value="UniProtKB-EC"/>
</dbReference>
<evidence type="ECO:0000313" key="14">
    <source>
        <dbReference type="Proteomes" id="UP000678513"/>
    </source>
</evidence>
<dbReference type="NCBIfam" id="TIGR03263">
    <property type="entry name" value="guanyl_kin"/>
    <property type="match status" value="1"/>
</dbReference>
<organism evidence="13 14">
    <name type="scientific">Arachnia rubra</name>
    <dbReference type="NCBI Taxonomy" id="1547448"/>
    <lineage>
        <taxon>Bacteria</taxon>
        <taxon>Bacillati</taxon>
        <taxon>Actinomycetota</taxon>
        <taxon>Actinomycetes</taxon>
        <taxon>Propionibacteriales</taxon>
        <taxon>Propionibacteriaceae</taxon>
        <taxon>Arachnia</taxon>
    </lineage>
</organism>
<dbReference type="EMBL" id="CP072384">
    <property type="protein sequence ID" value="QUC09517.1"/>
    <property type="molecule type" value="Genomic_DNA"/>
</dbReference>
<evidence type="ECO:0000256" key="4">
    <source>
        <dbReference type="ARBA" id="ARBA00016296"/>
    </source>
</evidence>
<feature type="binding site" evidence="11">
    <location>
        <begin position="14"/>
        <end position="21"/>
    </location>
    <ligand>
        <name>ATP</name>
        <dbReference type="ChEBI" id="CHEBI:30616"/>
    </ligand>
</feature>
<keyword evidence="14" id="KW-1185">Reference proteome</keyword>
<keyword evidence="8 11" id="KW-0067">ATP-binding</keyword>
<dbReference type="PROSITE" id="PS50052">
    <property type="entry name" value="GUANYLATE_KINASE_2"/>
    <property type="match status" value="1"/>
</dbReference>
<dbReference type="Gene3D" id="3.40.50.300">
    <property type="entry name" value="P-loop containing nucleotide triphosphate hydrolases"/>
    <property type="match status" value="1"/>
</dbReference>
<evidence type="ECO:0000256" key="2">
    <source>
        <dbReference type="ARBA" id="ARBA00005790"/>
    </source>
</evidence>
<keyword evidence="5 11" id="KW-0808">Transferase</keyword>
<gene>
    <name evidence="11 13" type="primary">gmk</name>
    <name evidence="13" type="ORF">J5A65_07360</name>
</gene>
<evidence type="ECO:0000313" key="13">
    <source>
        <dbReference type="EMBL" id="QUC09517.1"/>
    </source>
</evidence>
<evidence type="ECO:0000256" key="9">
    <source>
        <dbReference type="ARBA" id="ARBA00030128"/>
    </source>
</evidence>
<dbReference type="Proteomes" id="UP000678513">
    <property type="component" value="Chromosome"/>
</dbReference>
<evidence type="ECO:0000256" key="11">
    <source>
        <dbReference type="HAMAP-Rule" id="MF_00328"/>
    </source>
</evidence>
<proteinExistence type="inferred from homology"/>
<protein>
    <recommendedName>
        <fullName evidence="4 11">Guanylate kinase</fullName>
        <ecNumber evidence="3 11">2.7.4.8</ecNumber>
    </recommendedName>
    <alternativeName>
        <fullName evidence="9 11">GMP kinase</fullName>
    </alternativeName>
</protein>
<keyword evidence="11" id="KW-0963">Cytoplasm</keyword>
<comment type="similarity">
    <text evidence="2 11">Belongs to the guanylate kinase family.</text>
</comment>
<comment type="catalytic activity">
    <reaction evidence="10 11">
        <text>GMP + ATP = GDP + ADP</text>
        <dbReference type="Rhea" id="RHEA:20780"/>
        <dbReference type="ChEBI" id="CHEBI:30616"/>
        <dbReference type="ChEBI" id="CHEBI:58115"/>
        <dbReference type="ChEBI" id="CHEBI:58189"/>
        <dbReference type="ChEBI" id="CHEBI:456216"/>
        <dbReference type="EC" id="2.7.4.8"/>
    </reaction>
</comment>
<dbReference type="PANTHER" id="PTHR23117:SF13">
    <property type="entry name" value="GUANYLATE KINASE"/>
    <property type="match status" value="1"/>
</dbReference>
<dbReference type="InterPro" id="IPR008144">
    <property type="entry name" value="Guanylate_kin-like_dom"/>
</dbReference>
<evidence type="ECO:0000256" key="5">
    <source>
        <dbReference type="ARBA" id="ARBA00022679"/>
    </source>
</evidence>
<dbReference type="RefSeq" id="WP_212327242.1">
    <property type="nucleotide sequence ID" value="NZ_AP024463.1"/>
</dbReference>
<feature type="domain" description="Guanylate kinase-like" evidence="12">
    <location>
        <begin position="7"/>
        <end position="186"/>
    </location>
</feature>
<dbReference type="EC" id="2.7.4.8" evidence="3 11"/>
<name>A0ABX7Y8F8_9ACTN</name>
<evidence type="ECO:0000256" key="10">
    <source>
        <dbReference type="ARBA" id="ARBA00048594"/>
    </source>
</evidence>
<keyword evidence="7 11" id="KW-0418">Kinase</keyword>
<evidence type="ECO:0000256" key="7">
    <source>
        <dbReference type="ARBA" id="ARBA00022777"/>
    </source>
</evidence>
<dbReference type="SUPFAM" id="SSF52540">
    <property type="entry name" value="P-loop containing nucleoside triphosphate hydrolases"/>
    <property type="match status" value="1"/>
</dbReference>
<dbReference type="Pfam" id="PF00625">
    <property type="entry name" value="Guanylate_kin"/>
    <property type="match status" value="1"/>
</dbReference>
<reference evidence="13 14" key="1">
    <citation type="submission" date="2021-03" db="EMBL/GenBank/DDBJ databases">
        <title>Human Oral Microbial Genomes.</title>
        <authorList>
            <person name="Johnston C.D."/>
            <person name="Chen T."/>
            <person name="Dewhirst F.E."/>
        </authorList>
    </citation>
    <scope>NUCLEOTIDE SEQUENCE [LARGE SCALE GENOMIC DNA]</scope>
    <source>
        <strain evidence="13 14">DSMZ 100122</strain>
    </source>
</reference>
<accession>A0ABX7Y8F8</accession>
<evidence type="ECO:0000256" key="3">
    <source>
        <dbReference type="ARBA" id="ARBA00012961"/>
    </source>
</evidence>
<evidence type="ECO:0000259" key="12">
    <source>
        <dbReference type="PROSITE" id="PS50052"/>
    </source>
</evidence>
<dbReference type="InterPro" id="IPR017665">
    <property type="entry name" value="Guanylate_kinase"/>
</dbReference>
<comment type="subcellular location">
    <subcellularLocation>
        <location evidence="11">Cytoplasm</location>
    </subcellularLocation>
</comment>
<evidence type="ECO:0000256" key="8">
    <source>
        <dbReference type="ARBA" id="ARBA00022840"/>
    </source>
</evidence>
<comment type="function">
    <text evidence="1 11">Essential for recycling GMP and indirectly, cGMP.</text>
</comment>
<dbReference type="SMART" id="SM00072">
    <property type="entry name" value="GuKc"/>
    <property type="match status" value="1"/>
</dbReference>
<dbReference type="InterPro" id="IPR020590">
    <property type="entry name" value="Guanylate_kinase_CS"/>
</dbReference>
<evidence type="ECO:0000256" key="6">
    <source>
        <dbReference type="ARBA" id="ARBA00022741"/>
    </source>
</evidence>
<dbReference type="CDD" id="cd00071">
    <property type="entry name" value="GMPK"/>
    <property type="match status" value="1"/>
</dbReference>
<dbReference type="PANTHER" id="PTHR23117">
    <property type="entry name" value="GUANYLATE KINASE-RELATED"/>
    <property type="match status" value="1"/>
</dbReference>
<dbReference type="InterPro" id="IPR008145">
    <property type="entry name" value="GK/Ca_channel_bsu"/>
</dbReference>
<dbReference type="HAMAP" id="MF_00328">
    <property type="entry name" value="Guanylate_kinase"/>
    <property type="match status" value="1"/>
</dbReference>
<keyword evidence="6 11" id="KW-0547">Nucleotide-binding</keyword>
<evidence type="ECO:0000256" key="1">
    <source>
        <dbReference type="ARBA" id="ARBA00003531"/>
    </source>
</evidence>
<dbReference type="Gene3D" id="3.30.63.10">
    <property type="entry name" value="Guanylate Kinase phosphate binding domain"/>
    <property type="match status" value="1"/>
</dbReference>
<dbReference type="PROSITE" id="PS00856">
    <property type="entry name" value="GUANYLATE_KINASE_1"/>
    <property type="match status" value="1"/>
</dbReference>
<sequence>MRSTRQPSVWIISGPSGVGKGTVCARLRELRPDIHIPVSLTTRQPRQGEADGVSYHFVSTRRFQEMVDAGELLEHAVVHGTHSYGTPREDVASAIASGQDVILEIDLQGARQVKSNLPEAKLVFLAPPSWSELVRRLEGRGTEDAAQVERRLRTARLELEAQAEADFVVVNDHIEDTVQALIVLMGL</sequence>